<dbReference type="Pfam" id="PF10263">
    <property type="entry name" value="SprT-like"/>
    <property type="match status" value="1"/>
</dbReference>
<keyword evidence="2" id="KW-0539">Nucleus</keyword>
<dbReference type="GO" id="GO:0005634">
    <property type="term" value="C:nucleus"/>
    <property type="evidence" value="ECO:0007669"/>
    <property type="project" value="UniProtKB-SubCell"/>
</dbReference>
<reference evidence="5 6" key="1">
    <citation type="submission" date="2016-07" db="EMBL/GenBank/DDBJ databases">
        <title>Pervasive Adenine N6-methylation of Active Genes in Fungi.</title>
        <authorList>
            <consortium name="DOE Joint Genome Institute"/>
            <person name="Mondo S.J."/>
            <person name="Dannebaum R.O."/>
            <person name="Kuo R.C."/>
            <person name="Labutti K."/>
            <person name="Haridas S."/>
            <person name="Kuo A."/>
            <person name="Salamov A."/>
            <person name="Ahrendt S.R."/>
            <person name="Lipzen A."/>
            <person name="Sullivan W."/>
            <person name="Andreopoulos W.B."/>
            <person name="Clum A."/>
            <person name="Lindquist E."/>
            <person name="Daum C."/>
            <person name="Ramamoorthy G.K."/>
            <person name="Gryganskyi A."/>
            <person name="Culley D."/>
            <person name="Magnuson J.K."/>
            <person name="James T.Y."/>
            <person name="O'Malley M.A."/>
            <person name="Stajich J.E."/>
            <person name="Spatafora J.W."/>
            <person name="Visel A."/>
            <person name="Grigoriev I.V."/>
        </authorList>
    </citation>
    <scope>NUCLEOTIDE SEQUENCE [LARGE SCALE GENOMIC DNA]</scope>
    <source>
        <strain evidence="5 6">NRRL 1336</strain>
    </source>
</reference>
<keyword evidence="6" id="KW-1185">Reference proteome</keyword>
<dbReference type="GO" id="GO:0006974">
    <property type="term" value="P:DNA damage response"/>
    <property type="evidence" value="ECO:0007669"/>
    <property type="project" value="InterPro"/>
</dbReference>
<evidence type="ECO:0000313" key="5">
    <source>
        <dbReference type="EMBL" id="ORZ17203.1"/>
    </source>
</evidence>
<protein>
    <submittedName>
        <fullName evidence="5">SprT-like family-domain-containing protein</fullName>
    </submittedName>
</protein>
<proteinExistence type="predicted"/>
<dbReference type="InterPro" id="IPR044245">
    <property type="entry name" value="Spartan"/>
</dbReference>
<feature type="compositionally biased region" description="Basic and acidic residues" evidence="3">
    <location>
        <begin position="386"/>
        <end position="396"/>
    </location>
</feature>
<feature type="region of interest" description="Disordered" evidence="3">
    <location>
        <begin position="360"/>
        <end position="404"/>
    </location>
</feature>
<dbReference type="GO" id="GO:0004222">
    <property type="term" value="F:metalloendopeptidase activity"/>
    <property type="evidence" value="ECO:0007669"/>
    <property type="project" value="InterPro"/>
</dbReference>
<dbReference type="Proteomes" id="UP000193560">
    <property type="component" value="Unassembled WGS sequence"/>
</dbReference>
<dbReference type="STRING" id="90262.A0A1X2IIS8"/>
<dbReference type="EMBL" id="MCGE01000010">
    <property type="protein sequence ID" value="ORZ17203.1"/>
    <property type="molecule type" value="Genomic_DNA"/>
</dbReference>
<feature type="domain" description="SprT-like" evidence="4">
    <location>
        <begin position="200"/>
        <end position="369"/>
    </location>
</feature>
<feature type="compositionally biased region" description="Polar residues" evidence="3">
    <location>
        <begin position="360"/>
        <end position="371"/>
    </location>
</feature>
<accession>A0A1X2IIS8</accession>
<dbReference type="GO" id="GO:0003697">
    <property type="term" value="F:single-stranded DNA binding"/>
    <property type="evidence" value="ECO:0007669"/>
    <property type="project" value="InterPro"/>
</dbReference>
<comment type="caution">
    <text evidence="5">The sequence shown here is derived from an EMBL/GenBank/DDBJ whole genome shotgun (WGS) entry which is preliminary data.</text>
</comment>
<evidence type="ECO:0000256" key="2">
    <source>
        <dbReference type="ARBA" id="ARBA00023242"/>
    </source>
</evidence>
<evidence type="ECO:0000256" key="3">
    <source>
        <dbReference type="SAM" id="MobiDB-lite"/>
    </source>
</evidence>
<name>A0A1X2IIS8_9FUNG</name>
<comment type="subcellular location">
    <subcellularLocation>
        <location evidence="1">Nucleus</location>
    </subcellularLocation>
</comment>
<dbReference type="SMART" id="SM00731">
    <property type="entry name" value="SprT"/>
    <property type="match status" value="1"/>
</dbReference>
<dbReference type="PANTHER" id="PTHR21220:SF0">
    <property type="entry name" value="DNA-DEPENDENT METALLOPROTEASE SPRTN"/>
    <property type="match status" value="1"/>
</dbReference>
<dbReference type="InterPro" id="IPR006640">
    <property type="entry name" value="SprT-like_domain"/>
</dbReference>
<dbReference type="AlphaFoldDB" id="A0A1X2IIS8"/>
<dbReference type="OrthoDB" id="5236983at2759"/>
<evidence type="ECO:0000259" key="4">
    <source>
        <dbReference type="SMART" id="SM00731"/>
    </source>
</evidence>
<organism evidence="5 6">
    <name type="scientific">Absidia repens</name>
    <dbReference type="NCBI Taxonomy" id="90262"/>
    <lineage>
        <taxon>Eukaryota</taxon>
        <taxon>Fungi</taxon>
        <taxon>Fungi incertae sedis</taxon>
        <taxon>Mucoromycota</taxon>
        <taxon>Mucoromycotina</taxon>
        <taxon>Mucoromycetes</taxon>
        <taxon>Mucorales</taxon>
        <taxon>Cunninghamellaceae</taxon>
        <taxon>Absidia</taxon>
    </lineage>
</organism>
<dbReference type="GO" id="GO:0031593">
    <property type="term" value="F:polyubiquitin modification-dependent protein binding"/>
    <property type="evidence" value="ECO:0007669"/>
    <property type="project" value="TreeGrafter"/>
</dbReference>
<sequence length="404" mass="45893">MTIGKADLLILGPDLFLFFHHASIEKDRSFFSHPTIMTASASDRVINDNDEDFARKLQQEEDRLYQQHIRMKALEKLDQEFAKGLQQELTSQSLETDLALARQLEMESYLDNTSSSPLKTTTSTTKTAIPVVDLDDGDTPFGAKRKYPADAIDLDDDCDPDLALARRLQKEENDKQNQVAGPSSSVSTACDVTDEFDPNPDLHGLFLAFNDLYFSSKLCMVEVKWSKRMTSCAGTCRYQSAAGLCTVTLSEALLKFRPRSDMIDTLLHEMIHALLFVTKRFDNHESHGPEFLREADRINKLAGTNITVYHTFHDEVKHYKTHVWKCNGLCQHRAPYFGIVSRSMNRPPQKADRWFADHQSSCGGTFEKISSPTPPQGKDKKQKKQKKEEELNKKMTDYLLTDSP</sequence>
<dbReference type="InterPro" id="IPR055220">
    <property type="entry name" value="SPRTN_ZBD"/>
</dbReference>
<gene>
    <name evidence="5" type="ORF">BCR42DRAFT_414126</name>
</gene>
<dbReference type="PANTHER" id="PTHR21220">
    <property type="entry name" value="DNA-DEPENDENT METALLOPROTEASE SPRTN"/>
    <property type="match status" value="1"/>
</dbReference>
<evidence type="ECO:0000313" key="6">
    <source>
        <dbReference type="Proteomes" id="UP000193560"/>
    </source>
</evidence>
<evidence type="ECO:0000256" key="1">
    <source>
        <dbReference type="ARBA" id="ARBA00004123"/>
    </source>
</evidence>
<dbReference type="Pfam" id="PF22934">
    <property type="entry name" value="SPRTN_ZBD"/>
    <property type="match status" value="1"/>
</dbReference>